<comment type="caution">
    <text evidence="1">The sequence shown here is derived from an EMBL/GenBank/DDBJ whole genome shotgun (WGS) entry which is preliminary data.</text>
</comment>
<sequence>MGYRLTELHVIFLGFKWNSPYWQMHLRNAIVGKKRSRYLDPDQLLGKRYD</sequence>
<organism evidence="1">
    <name type="scientific">marine sediment metagenome</name>
    <dbReference type="NCBI Taxonomy" id="412755"/>
    <lineage>
        <taxon>unclassified sequences</taxon>
        <taxon>metagenomes</taxon>
        <taxon>ecological metagenomes</taxon>
    </lineage>
</organism>
<dbReference type="EMBL" id="LAZR01020815">
    <property type="protein sequence ID" value="KKL87524.1"/>
    <property type="molecule type" value="Genomic_DNA"/>
</dbReference>
<protein>
    <submittedName>
        <fullName evidence="1">Uncharacterized protein</fullName>
    </submittedName>
</protein>
<dbReference type="AlphaFoldDB" id="A0A0F9FMB1"/>
<proteinExistence type="predicted"/>
<gene>
    <name evidence="1" type="ORF">LCGC14_1933890</name>
</gene>
<name>A0A0F9FMB1_9ZZZZ</name>
<reference evidence="1" key="1">
    <citation type="journal article" date="2015" name="Nature">
        <title>Complex archaea that bridge the gap between prokaryotes and eukaryotes.</title>
        <authorList>
            <person name="Spang A."/>
            <person name="Saw J.H."/>
            <person name="Jorgensen S.L."/>
            <person name="Zaremba-Niedzwiedzka K."/>
            <person name="Martijn J."/>
            <person name="Lind A.E."/>
            <person name="van Eijk R."/>
            <person name="Schleper C."/>
            <person name="Guy L."/>
            <person name="Ettema T.J."/>
        </authorList>
    </citation>
    <scope>NUCLEOTIDE SEQUENCE</scope>
</reference>
<accession>A0A0F9FMB1</accession>
<evidence type="ECO:0000313" key="1">
    <source>
        <dbReference type="EMBL" id="KKL87524.1"/>
    </source>
</evidence>